<evidence type="ECO:0000256" key="5">
    <source>
        <dbReference type="ARBA" id="ARBA00022729"/>
    </source>
</evidence>
<keyword evidence="15" id="KW-1185">Reference proteome</keyword>
<evidence type="ECO:0000256" key="12">
    <source>
        <dbReference type="SAM" id="SignalP"/>
    </source>
</evidence>
<feature type="compositionally biased region" description="Low complexity" evidence="11">
    <location>
        <begin position="188"/>
        <end position="199"/>
    </location>
</feature>
<evidence type="ECO:0000256" key="10">
    <source>
        <dbReference type="ARBA" id="ARBA00024686"/>
    </source>
</evidence>
<dbReference type="InterPro" id="IPR036378">
    <property type="entry name" value="FAS1_dom_sf"/>
</dbReference>
<dbReference type="AlphaFoldDB" id="A0AAP0WUK3"/>
<comment type="caution">
    <text evidence="14">The sequence shown here is derived from an EMBL/GenBank/DDBJ whole genome shotgun (WGS) entry which is preliminary data.</text>
</comment>
<sequence length="288" mass="29944">MSPSYMLFLSFFLFFSATTSAFNITRLLSKHPEFSHFNDYLTQTKLYAEINNRRTITVLAVENRALSSLSGNSLDVIKKTLSLHVVLDYFDVEKLKELSNKTTLLTTLFQSSGVATNQEGFLNVTDLITGEVAFGSAAKGSSLNAHLVKSVAAQPYNISVLQISTPIIAPGFGVTISPLPPPAPPTEAPTKAAVEAPTPSEKTPSQSPVNAPTVATPEPADTPIPPSDAPSDANAPADAPMSNAPLSSPPSVGAADEAPSPSPSSGTRVAIGAGLVAVIGLLSALVAF</sequence>
<dbReference type="Gene3D" id="2.30.180.10">
    <property type="entry name" value="FAS1 domain"/>
    <property type="match status" value="1"/>
</dbReference>
<keyword evidence="5 12" id="KW-0732">Signal</keyword>
<dbReference type="Pfam" id="PF02469">
    <property type="entry name" value="Fasciclin"/>
    <property type="match status" value="1"/>
</dbReference>
<keyword evidence="6" id="KW-0654">Proteoglycan</keyword>
<dbReference type="PANTHER" id="PTHR32382">
    <property type="entry name" value="FASCICLIN-LIKE ARABINOGALACTAN PROTEIN"/>
    <property type="match status" value="1"/>
</dbReference>
<comment type="similarity">
    <text evidence="2">Belongs to the fasciclin-like AGP family.</text>
</comment>
<feature type="compositionally biased region" description="Low complexity" evidence="11">
    <location>
        <begin position="229"/>
        <end position="245"/>
    </location>
</feature>
<reference evidence="14 15" key="1">
    <citation type="journal article" date="2024" name="Plant J.">
        <title>Genome sequences and population genomics reveal climatic adaptation and genomic divergence between two closely related sweetgum species.</title>
        <authorList>
            <person name="Xu W.Q."/>
            <person name="Ren C.Q."/>
            <person name="Zhang X.Y."/>
            <person name="Comes H.P."/>
            <person name="Liu X.H."/>
            <person name="Li Y.G."/>
            <person name="Kettle C.J."/>
            <person name="Jalonen R."/>
            <person name="Gaisberger H."/>
            <person name="Ma Y.Z."/>
            <person name="Qiu Y.X."/>
        </authorList>
    </citation>
    <scope>NUCLEOTIDE SEQUENCE [LARGE SCALE GENOMIC DNA]</scope>
    <source>
        <strain evidence="14">Hangzhou</strain>
    </source>
</reference>
<gene>
    <name evidence="14" type="ORF">L1049_014017</name>
</gene>
<name>A0AAP0WUK3_LIQFO</name>
<evidence type="ECO:0000256" key="6">
    <source>
        <dbReference type="ARBA" id="ARBA00022974"/>
    </source>
</evidence>
<dbReference type="Proteomes" id="UP001415857">
    <property type="component" value="Unassembled WGS sequence"/>
</dbReference>
<accession>A0AAP0WUK3</accession>
<evidence type="ECO:0000256" key="8">
    <source>
        <dbReference type="ARBA" id="ARBA00023180"/>
    </source>
</evidence>
<feature type="compositionally biased region" description="Polar residues" evidence="11">
    <location>
        <begin position="200"/>
        <end position="210"/>
    </location>
</feature>
<comment type="subcellular location">
    <subcellularLocation>
        <location evidence="1">Cell membrane</location>
        <topology evidence="1">Lipid-anchor</topology>
        <topology evidence="1">GPI-anchor</topology>
    </subcellularLocation>
</comment>
<evidence type="ECO:0000313" key="15">
    <source>
        <dbReference type="Proteomes" id="UP001415857"/>
    </source>
</evidence>
<feature type="domain" description="FAS1" evidence="13">
    <location>
        <begin position="21"/>
        <end position="152"/>
    </location>
</feature>
<dbReference type="InterPro" id="IPR000782">
    <property type="entry name" value="FAS1_domain"/>
</dbReference>
<keyword evidence="9" id="KW-0449">Lipoprotein</keyword>
<keyword evidence="3" id="KW-1003">Cell membrane</keyword>
<dbReference type="SUPFAM" id="SSF82153">
    <property type="entry name" value="FAS1 domain"/>
    <property type="match status" value="1"/>
</dbReference>
<dbReference type="GO" id="GO:0005886">
    <property type="term" value="C:plasma membrane"/>
    <property type="evidence" value="ECO:0007669"/>
    <property type="project" value="UniProtKB-SubCell"/>
</dbReference>
<dbReference type="PROSITE" id="PS50213">
    <property type="entry name" value="FAS1"/>
    <property type="match status" value="1"/>
</dbReference>
<dbReference type="FunFam" id="2.30.180.10:FF:000015">
    <property type="entry name" value="Fasciclin-like arabinogalactan protein 3"/>
    <property type="match status" value="1"/>
</dbReference>
<evidence type="ECO:0000256" key="7">
    <source>
        <dbReference type="ARBA" id="ARBA00023136"/>
    </source>
</evidence>
<evidence type="ECO:0000256" key="2">
    <source>
        <dbReference type="ARBA" id="ARBA00007843"/>
    </source>
</evidence>
<evidence type="ECO:0000256" key="9">
    <source>
        <dbReference type="ARBA" id="ARBA00023288"/>
    </source>
</evidence>
<protein>
    <recommendedName>
        <fullName evidence="13">FAS1 domain-containing protein</fullName>
    </recommendedName>
</protein>
<feature type="chain" id="PRO_5042851216" description="FAS1 domain-containing protein" evidence="12">
    <location>
        <begin position="22"/>
        <end position="288"/>
    </location>
</feature>
<dbReference type="GO" id="GO:0098552">
    <property type="term" value="C:side of membrane"/>
    <property type="evidence" value="ECO:0007669"/>
    <property type="project" value="UniProtKB-KW"/>
</dbReference>
<evidence type="ECO:0000313" key="14">
    <source>
        <dbReference type="EMBL" id="KAK9280329.1"/>
    </source>
</evidence>
<proteinExistence type="inferred from homology"/>
<dbReference type="InterPro" id="IPR033254">
    <property type="entry name" value="Plant_FLA"/>
</dbReference>
<comment type="function">
    <text evidence="10">May be a cell surface adhesion protein.</text>
</comment>
<feature type="signal peptide" evidence="12">
    <location>
        <begin position="1"/>
        <end position="21"/>
    </location>
</feature>
<dbReference type="PANTHER" id="PTHR32382:SF6">
    <property type="entry name" value="FASCICLIN-LIKE ARABINOGALACTAN PROTEIN 14"/>
    <property type="match status" value="1"/>
</dbReference>
<keyword evidence="4" id="KW-0336">GPI-anchor</keyword>
<keyword evidence="7" id="KW-0472">Membrane</keyword>
<evidence type="ECO:0000256" key="4">
    <source>
        <dbReference type="ARBA" id="ARBA00022622"/>
    </source>
</evidence>
<dbReference type="EMBL" id="JBBPBK010000008">
    <property type="protein sequence ID" value="KAK9280329.1"/>
    <property type="molecule type" value="Genomic_DNA"/>
</dbReference>
<keyword evidence="8" id="KW-0325">Glycoprotein</keyword>
<organism evidence="14 15">
    <name type="scientific">Liquidambar formosana</name>
    <name type="common">Formosan gum</name>
    <dbReference type="NCBI Taxonomy" id="63359"/>
    <lineage>
        <taxon>Eukaryota</taxon>
        <taxon>Viridiplantae</taxon>
        <taxon>Streptophyta</taxon>
        <taxon>Embryophyta</taxon>
        <taxon>Tracheophyta</taxon>
        <taxon>Spermatophyta</taxon>
        <taxon>Magnoliopsida</taxon>
        <taxon>eudicotyledons</taxon>
        <taxon>Gunneridae</taxon>
        <taxon>Pentapetalae</taxon>
        <taxon>Saxifragales</taxon>
        <taxon>Altingiaceae</taxon>
        <taxon>Liquidambar</taxon>
    </lineage>
</organism>
<evidence type="ECO:0000256" key="3">
    <source>
        <dbReference type="ARBA" id="ARBA00022475"/>
    </source>
</evidence>
<evidence type="ECO:0000256" key="11">
    <source>
        <dbReference type="SAM" id="MobiDB-lite"/>
    </source>
</evidence>
<feature type="region of interest" description="Disordered" evidence="11">
    <location>
        <begin position="179"/>
        <end position="266"/>
    </location>
</feature>
<evidence type="ECO:0000256" key="1">
    <source>
        <dbReference type="ARBA" id="ARBA00004609"/>
    </source>
</evidence>
<evidence type="ECO:0000259" key="13">
    <source>
        <dbReference type="PROSITE" id="PS50213"/>
    </source>
</evidence>